<dbReference type="PANTHER" id="PTHR12582">
    <property type="entry name" value="NETRIN RECEPTOR UNC5"/>
    <property type="match status" value="1"/>
</dbReference>
<sequence>MMDGYGDYSDQDTDSPDLTREGFRVRSLLQLPPGSSTDDVLTAIQLLQFQNGKMTSIWETLTELLYLGPDTPPSDVLTTIAMYVKEAQFLKDQEQRHLFVIQKLQNDRRDILKRFHLSKPKPPTASRIRTKAQFPRKAAAAVEDLGIIDDEQDSVADGYEMRQKELQAEMRSKTNNGNVNSPLWTLLEEANGIKSKNKTATVDQSLDSNHDVPEQGKYLQGYIIPKASQKSRNPGKIRDNITTGTRESIPDKYANTSNHSEHGTSTTGNKTVHTRSKQGKLYSHSKAEEIGRAKKGFLICSEIQVPEKGGCYDIPDLGIRVSVPGGALPQGSTSERLVVGLTWDDPNVPEGGQSPVGPTLTIQPSGLPFKKPMVISLQHNVAAISQLDDFDKRLRSTNLILMQKSGLKSAEKWLPVEPDPGDPYFTPLGFIAEDNTVMFIKNAGRYMLVPSQKDILFMPNALLFLVFASYVKTDVESLMKLDIYCFEENQANKKASVHLINYSVFVCFDPQLSETLTEALRLEAPPRHLITSRNMALSRKTTLSVVIEDLIEGWTVARDKTQVINTASLGQGHTPVITFTLKHNVSRLRCVLAKVTIKGLTDSRQSGDGVKTNESIPLTIDLDQLEKSPDGPPPSLVASSFTSLTSSKSSIKQPTLGSQKSGTFITDYTDEKARRRYAKETDAAMMGKVSGSASLLRIKVSAVKNQHSWIPDWVKSDLVKEVKSEMYSVEKWSNLLRGLKMEYLDEILQQSVDPVFDLFSYCEVTGISVSKVKQALGQAGFEDSTNVLSGYLSQLKKQ</sequence>
<accession>A0AAD9JT06</accession>
<evidence type="ECO:0000313" key="4">
    <source>
        <dbReference type="EMBL" id="KAK2158105.1"/>
    </source>
</evidence>
<dbReference type="PANTHER" id="PTHR12582:SF47">
    <property type="entry name" value="NETRIN RECEPTOR UNC-5"/>
    <property type="match status" value="1"/>
</dbReference>
<evidence type="ECO:0000259" key="3">
    <source>
        <dbReference type="PROSITE" id="PS51145"/>
    </source>
</evidence>
<dbReference type="Pfam" id="PF00791">
    <property type="entry name" value="ZU5"/>
    <property type="match status" value="1"/>
</dbReference>
<keyword evidence="1" id="KW-0217">Developmental protein</keyword>
<feature type="region of interest" description="Disordered" evidence="2">
    <location>
        <begin position="229"/>
        <end position="282"/>
    </location>
</feature>
<evidence type="ECO:0000256" key="1">
    <source>
        <dbReference type="RuleBase" id="RU367033"/>
    </source>
</evidence>
<comment type="caution">
    <text evidence="4">The sequence shown here is derived from an EMBL/GenBank/DDBJ whole genome shotgun (WGS) entry which is preliminary data.</text>
</comment>
<reference evidence="4" key="1">
    <citation type="journal article" date="2023" name="Mol. Biol. Evol.">
        <title>Third-Generation Sequencing Reveals the Adaptive Role of the Epigenome in Three Deep-Sea Polychaetes.</title>
        <authorList>
            <person name="Perez M."/>
            <person name="Aroh O."/>
            <person name="Sun Y."/>
            <person name="Lan Y."/>
            <person name="Juniper S.K."/>
            <person name="Young C.R."/>
            <person name="Angers B."/>
            <person name="Qian P.Y."/>
        </authorList>
    </citation>
    <scope>NUCLEOTIDE SEQUENCE</scope>
    <source>
        <strain evidence="4">P08H-3</strain>
    </source>
</reference>
<dbReference type="GO" id="GO:0005042">
    <property type="term" value="F:netrin receptor activity"/>
    <property type="evidence" value="ECO:0007669"/>
    <property type="project" value="UniProtKB-UniRule"/>
</dbReference>
<feature type="domain" description="ZU5" evidence="3">
    <location>
        <begin position="299"/>
        <end position="408"/>
    </location>
</feature>
<keyword evidence="1" id="KW-0393">Immunoglobulin domain</keyword>
<comment type="subcellular location">
    <subcellularLocation>
        <location evidence="1">Cell membrane</location>
        <topology evidence="1">Single-pass type I membrane protein</topology>
    </subcellularLocation>
</comment>
<keyword evidence="1" id="KW-0675">Receptor</keyword>
<dbReference type="GO" id="GO:0005886">
    <property type="term" value="C:plasma membrane"/>
    <property type="evidence" value="ECO:0007669"/>
    <property type="project" value="UniProtKB-SubCell"/>
</dbReference>
<dbReference type="PROSITE" id="PS51145">
    <property type="entry name" value="ZU5"/>
    <property type="match status" value="1"/>
</dbReference>
<feature type="compositionally biased region" description="Polar residues" evidence="2">
    <location>
        <begin position="254"/>
        <end position="271"/>
    </location>
</feature>
<name>A0AAD9JT06_9ANNE</name>
<keyword evidence="5" id="KW-1185">Reference proteome</keyword>
<dbReference type="EMBL" id="JAODUP010000177">
    <property type="protein sequence ID" value="KAK2158105.1"/>
    <property type="molecule type" value="Genomic_DNA"/>
</dbReference>
<organism evidence="4 5">
    <name type="scientific">Paralvinella palmiformis</name>
    <dbReference type="NCBI Taxonomy" id="53620"/>
    <lineage>
        <taxon>Eukaryota</taxon>
        <taxon>Metazoa</taxon>
        <taxon>Spiralia</taxon>
        <taxon>Lophotrochozoa</taxon>
        <taxon>Annelida</taxon>
        <taxon>Polychaeta</taxon>
        <taxon>Sedentaria</taxon>
        <taxon>Canalipalpata</taxon>
        <taxon>Terebellida</taxon>
        <taxon>Terebelliformia</taxon>
        <taxon>Alvinellidae</taxon>
        <taxon>Paralvinella</taxon>
    </lineage>
</organism>
<gene>
    <name evidence="4" type="ORF">LSH36_177g03011</name>
</gene>
<evidence type="ECO:0000256" key="2">
    <source>
        <dbReference type="SAM" id="MobiDB-lite"/>
    </source>
</evidence>
<dbReference type="Proteomes" id="UP001208570">
    <property type="component" value="Unassembled WGS sequence"/>
</dbReference>
<dbReference type="InterPro" id="IPR037936">
    <property type="entry name" value="UNC5A-D"/>
</dbReference>
<comment type="function">
    <text evidence="1">Receptor for netrin required for axon guidance. Mediates axon repulsion of neuronal growth cones in the developing nervous system upon ligand binding.</text>
</comment>
<dbReference type="AlphaFoldDB" id="A0AAD9JT06"/>
<evidence type="ECO:0000313" key="5">
    <source>
        <dbReference type="Proteomes" id="UP001208570"/>
    </source>
</evidence>
<dbReference type="InterPro" id="IPR000906">
    <property type="entry name" value="ZU5_dom"/>
</dbReference>
<comment type="similarity">
    <text evidence="1">Belongs to the unc-5 family.</text>
</comment>
<proteinExistence type="inferred from homology"/>
<dbReference type="Gene3D" id="2.60.220.30">
    <property type="match status" value="1"/>
</dbReference>
<protein>
    <recommendedName>
        <fullName evidence="1">Netrin receptor UNC5</fullName>
    </recommendedName>
</protein>